<dbReference type="AlphaFoldDB" id="A0A6A5RD57"/>
<accession>A0A6A5RD57</accession>
<evidence type="ECO:0000313" key="3">
    <source>
        <dbReference type="EMBL" id="KAF1925329.1"/>
    </source>
</evidence>
<feature type="compositionally biased region" description="Basic and acidic residues" evidence="1">
    <location>
        <begin position="124"/>
        <end position="156"/>
    </location>
</feature>
<proteinExistence type="predicted"/>
<dbReference type="RefSeq" id="XP_033445581.1">
    <property type="nucleotide sequence ID" value="XM_033598236.1"/>
</dbReference>
<evidence type="ECO:0000313" key="4">
    <source>
        <dbReference type="Proteomes" id="UP000800082"/>
    </source>
</evidence>
<reference evidence="3" key="1">
    <citation type="journal article" date="2020" name="Stud. Mycol.">
        <title>101 Dothideomycetes genomes: a test case for predicting lifestyles and emergence of pathogens.</title>
        <authorList>
            <person name="Haridas S."/>
            <person name="Albert R."/>
            <person name="Binder M."/>
            <person name="Bloem J."/>
            <person name="Labutti K."/>
            <person name="Salamov A."/>
            <person name="Andreopoulos B."/>
            <person name="Baker S."/>
            <person name="Barry K."/>
            <person name="Bills G."/>
            <person name="Bluhm B."/>
            <person name="Cannon C."/>
            <person name="Castanera R."/>
            <person name="Culley D."/>
            <person name="Daum C."/>
            <person name="Ezra D."/>
            <person name="Gonzalez J."/>
            <person name="Henrissat B."/>
            <person name="Kuo A."/>
            <person name="Liang C."/>
            <person name="Lipzen A."/>
            <person name="Lutzoni F."/>
            <person name="Magnuson J."/>
            <person name="Mondo S."/>
            <person name="Nolan M."/>
            <person name="Ohm R."/>
            <person name="Pangilinan J."/>
            <person name="Park H.-J."/>
            <person name="Ramirez L."/>
            <person name="Alfaro M."/>
            <person name="Sun H."/>
            <person name="Tritt A."/>
            <person name="Yoshinaga Y."/>
            <person name="Zwiers L.-H."/>
            <person name="Turgeon B."/>
            <person name="Goodwin S."/>
            <person name="Spatafora J."/>
            <person name="Crous P."/>
            <person name="Grigoriev I."/>
        </authorList>
    </citation>
    <scope>NUCLEOTIDE SEQUENCE</scope>
    <source>
        <strain evidence="3">CBS 183.55</strain>
    </source>
</reference>
<dbReference type="GeneID" id="54355903"/>
<protein>
    <submittedName>
        <fullName evidence="3">Uncharacterized protein</fullName>
    </submittedName>
</protein>
<organism evidence="3 4">
    <name type="scientific">Didymella exigua CBS 183.55</name>
    <dbReference type="NCBI Taxonomy" id="1150837"/>
    <lineage>
        <taxon>Eukaryota</taxon>
        <taxon>Fungi</taxon>
        <taxon>Dikarya</taxon>
        <taxon>Ascomycota</taxon>
        <taxon>Pezizomycotina</taxon>
        <taxon>Dothideomycetes</taxon>
        <taxon>Pleosporomycetidae</taxon>
        <taxon>Pleosporales</taxon>
        <taxon>Pleosporineae</taxon>
        <taxon>Didymellaceae</taxon>
        <taxon>Didymella</taxon>
    </lineage>
</organism>
<name>A0A6A5RD57_9PLEO</name>
<sequence>MSASTIAKITSRWEGFVRNLVNAKDSIIRCYEALKGSVLWILHLPNAAATVVSRWISSTGRAVSDVGQMIKAAIQAILRVLVIGVITVLSLMLLCVTVLVLVKVYRTYQRKRHLRRQHKLNAQRRKEDVERRARERQKQAREAQRRAANDHHVYRQ</sequence>
<feature type="transmembrane region" description="Helical" evidence="2">
    <location>
        <begin position="76"/>
        <end position="102"/>
    </location>
</feature>
<keyword evidence="4" id="KW-1185">Reference proteome</keyword>
<keyword evidence="2" id="KW-1133">Transmembrane helix</keyword>
<feature type="region of interest" description="Disordered" evidence="1">
    <location>
        <begin position="116"/>
        <end position="156"/>
    </location>
</feature>
<dbReference type="EMBL" id="ML978985">
    <property type="protein sequence ID" value="KAF1925329.1"/>
    <property type="molecule type" value="Genomic_DNA"/>
</dbReference>
<dbReference type="Proteomes" id="UP000800082">
    <property type="component" value="Unassembled WGS sequence"/>
</dbReference>
<evidence type="ECO:0000256" key="2">
    <source>
        <dbReference type="SAM" id="Phobius"/>
    </source>
</evidence>
<gene>
    <name evidence="3" type="ORF">M421DRAFT_94786</name>
</gene>
<keyword evidence="2" id="KW-0472">Membrane</keyword>
<keyword evidence="2" id="KW-0812">Transmembrane</keyword>
<evidence type="ECO:0000256" key="1">
    <source>
        <dbReference type="SAM" id="MobiDB-lite"/>
    </source>
</evidence>